<dbReference type="InterPro" id="IPR039901">
    <property type="entry name" value="Kdotransferase"/>
</dbReference>
<reference evidence="10" key="1">
    <citation type="journal article" date="2019" name="Int. J. Syst. Evol. Microbiol.">
        <title>The Global Catalogue of Microorganisms (GCM) 10K type strain sequencing project: providing services to taxonomists for standard genome sequencing and annotation.</title>
        <authorList>
            <consortium name="The Broad Institute Genomics Platform"/>
            <consortium name="The Broad Institute Genome Sequencing Center for Infectious Disease"/>
            <person name="Wu L."/>
            <person name="Ma J."/>
        </authorList>
    </citation>
    <scope>NUCLEOTIDE SEQUENCE [LARGE SCALE GENOMIC DNA]</scope>
    <source>
        <strain evidence="10">CCUG 54356</strain>
    </source>
</reference>
<dbReference type="InterPro" id="IPR038107">
    <property type="entry name" value="Glycos_transf_N_sf"/>
</dbReference>
<protein>
    <recommendedName>
        <fullName evidence="3 7">3-deoxy-D-manno-octulosonic acid transferase</fullName>
        <shortName evidence="7">Kdo transferase</shortName>
        <ecNumber evidence="2 7">2.4.99.12</ecNumber>
    </recommendedName>
    <alternativeName>
        <fullName evidence="5 7">Lipid IV(A) 3-deoxy-D-manno-octulosonic acid transferase</fullName>
    </alternativeName>
</protein>
<sequence>MRFIYTWLLRLSLPLMLLHLWWRGRSDPAYRKRWSERFGRVPTREGTPRRRWRERLGRVPPRESRAPLIWIHSVSVGETLAAVPLIEALSARHSDWQWLVTTTTPTGSQRVHDALEPVLNGRLLHYYLPFDLPECLRPFIDALRPNILVCMETELWPNLLSLCVSQGMPTVLANARLSDKSAKGYAHFPNISRAMMSDLTRVVAQYQADADRFVALGVPRERVVVTGNIKFDLSIDTGQVSDAQALSHQWRGAALRPVWLAASTHEGEDAQVLDAFTRLREEFPELLLVLVPRHPQRFDSVARLCRDQGLRTLRRSDGGVPGADVQVLLGDTMGELLRFYGACDVAFVGGSLVPIGGHNMIEPAAWGVPVVCGPHLYNFDTVSRLLLDAEAMAVVEDADQLAQQVGEWLRHEGERLATGARGREVAAHNSGALARTVSEIEVLMRAERPLSVC</sequence>
<comment type="catalytic activity">
    <reaction evidence="6 7">
        <text>lipid IVA (E. coli) + CMP-3-deoxy-beta-D-manno-octulosonate = alpha-Kdo-(2-&gt;6)-lipid IVA (E. coli) + CMP + H(+)</text>
        <dbReference type="Rhea" id="RHEA:28066"/>
        <dbReference type="ChEBI" id="CHEBI:15378"/>
        <dbReference type="ChEBI" id="CHEBI:58603"/>
        <dbReference type="ChEBI" id="CHEBI:60364"/>
        <dbReference type="ChEBI" id="CHEBI:60377"/>
        <dbReference type="ChEBI" id="CHEBI:85987"/>
        <dbReference type="EC" id="2.4.99.12"/>
    </reaction>
</comment>
<dbReference type="PANTHER" id="PTHR42755">
    <property type="entry name" value="3-DEOXY-MANNO-OCTULOSONATE CYTIDYLYLTRANSFERASE"/>
    <property type="match status" value="1"/>
</dbReference>
<comment type="function">
    <text evidence="7">Involved in lipopolysaccharide (LPS) biosynthesis. Catalyzes the transfer of 3-deoxy-D-manno-octulosonate (Kdo) residue(s) from CMP-Kdo to lipid IV(A), the tetraacyldisaccharide-1,4'-bisphosphate precursor of lipid A.</text>
</comment>
<comment type="caution">
    <text evidence="9">The sequence shown here is derived from an EMBL/GenBank/DDBJ whole genome shotgun (WGS) entry which is preliminary data.</text>
</comment>
<keyword evidence="9" id="KW-0328">Glycosyltransferase</keyword>
<dbReference type="Gene3D" id="3.40.50.2000">
    <property type="entry name" value="Glycogen Phosphorylase B"/>
    <property type="match status" value="1"/>
</dbReference>
<comment type="subcellular location">
    <subcellularLocation>
        <location evidence="7">Cell membrane</location>
    </subcellularLocation>
</comment>
<comment type="similarity">
    <text evidence="7">Belongs to the glycosyltransferase group 1 family.</text>
</comment>
<dbReference type="InterPro" id="IPR007507">
    <property type="entry name" value="Glycos_transf_N"/>
</dbReference>
<dbReference type="SUPFAM" id="SSF53756">
    <property type="entry name" value="UDP-Glycosyltransferase/glycogen phosphorylase"/>
    <property type="match status" value="1"/>
</dbReference>
<evidence type="ECO:0000259" key="8">
    <source>
        <dbReference type="Pfam" id="PF04413"/>
    </source>
</evidence>
<evidence type="ECO:0000256" key="6">
    <source>
        <dbReference type="ARBA" id="ARBA00049183"/>
    </source>
</evidence>
<feature type="domain" description="3-deoxy-D-manno-octulosonic-acid transferase N-terminal" evidence="8">
    <location>
        <begin position="51"/>
        <end position="232"/>
    </location>
</feature>
<evidence type="ECO:0000256" key="7">
    <source>
        <dbReference type="RuleBase" id="RU365103"/>
    </source>
</evidence>
<dbReference type="GO" id="GO:0043842">
    <property type="term" value="F:Kdo transferase activity"/>
    <property type="evidence" value="ECO:0007669"/>
    <property type="project" value="UniProtKB-EC"/>
</dbReference>
<evidence type="ECO:0000256" key="3">
    <source>
        <dbReference type="ARBA" id="ARBA00019077"/>
    </source>
</evidence>
<dbReference type="Gene3D" id="3.40.50.11720">
    <property type="entry name" value="3-Deoxy-D-manno-octulosonic-acid transferase, N-terminal domain"/>
    <property type="match status" value="1"/>
</dbReference>
<proteinExistence type="inferred from homology"/>
<keyword evidence="7" id="KW-0472">Membrane</keyword>
<accession>A0ABW3U8V9</accession>
<dbReference type="PANTHER" id="PTHR42755:SF1">
    <property type="entry name" value="3-DEOXY-D-MANNO-OCTULOSONIC ACID TRANSFERASE, MITOCHONDRIAL-RELATED"/>
    <property type="match status" value="1"/>
</dbReference>
<keyword evidence="4 7" id="KW-0808">Transferase</keyword>
<evidence type="ECO:0000256" key="1">
    <source>
        <dbReference type="ARBA" id="ARBA00004713"/>
    </source>
</evidence>
<dbReference type="Proteomes" id="UP001597264">
    <property type="component" value="Unassembled WGS sequence"/>
</dbReference>
<dbReference type="EMBL" id="JBHTLR010000014">
    <property type="protein sequence ID" value="MFD1217358.1"/>
    <property type="molecule type" value="Genomic_DNA"/>
</dbReference>
<organism evidence="9 10">
    <name type="scientific">Microbulbifer celer</name>
    <dbReference type="NCBI Taxonomy" id="435905"/>
    <lineage>
        <taxon>Bacteria</taxon>
        <taxon>Pseudomonadati</taxon>
        <taxon>Pseudomonadota</taxon>
        <taxon>Gammaproteobacteria</taxon>
        <taxon>Cellvibrionales</taxon>
        <taxon>Microbulbiferaceae</taxon>
        <taxon>Microbulbifer</taxon>
    </lineage>
</organism>
<keyword evidence="10" id="KW-1185">Reference proteome</keyword>
<evidence type="ECO:0000313" key="9">
    <source>
        <dbReference type="EMBL" id="MFD1217358.1"/>
    </source>
</evidence>
<evidence type="ECO:0000256" key="2">
    <source>
        <dbReference type="ARBA" id="ARBA00012621"/>
    </source>
</evidence>
<evidence type="ECO:0000256" key="5">
    <source>
        <dbReference type="ARBA" id="ARBA00031445"/>
    </source>
</evidence>
<name>A0ABW3U8V9_9GAMM</name>
<evidence type="ECO:0000256" key="4">
    <source>
        <dbReference type="ARBA" id="ARBA00022679"/>
    </source>
</evidence>
<dbReference type="NCBIfam" id="NF004388">
    <property type="entry name" value="PRK05749.1-4"/>
    <property type="match status" value="1"/>
</dbReference>
<dbReference type="EC" id="2.4.99.12" evidence="2 7"/>
<keyword evidence="7" id="KW-1003">Cell membrane</keyword>
<keyword evidence="7" id="KW-0448">Lipopolysaccharide biosynthesis</keyword>
<gene>
    <name evidence="9" type="primary">waaA</name>
    <name evidence="9" type="ORF">ACFQ2X_12165</name>
</gene>
<dbReference type="RefSeq" id="WP_230437393.1">
    <property type="nucleotide sequence ID" value="NZ_CP087715.1"/>
</dbReference>
<dbReference type="Pfam" id="PF04413">
    <property type="entry name" value="Glycos_transf_N"/>
    <property type="match status" value="1"/>
</dbReference>
<comment type="pathway">
    <text evidence="1 7">Bacterial outer membrane biogenesis; LPS core biosynthesis.</text>
</comment>
<evidence type="ECO:0000313" key="10">
    <source>
        <dbReference type="Proteomes" id="UP001597264"/>
    </source>
</evidence>